<dbReference type="OrthoDB" id="9803742at2"/>
<dbReference type="HAMAP" id="MF_00926">
    <property type="entry name" value="DksA"/>
    <property type="match status" value="1"/>
</dbReference>
<dbReference type="AlphaFoldDB" id="A0A2N9Y1D8"/>
<dbReference type="Pfam" id="PF21157">
    <property type="entry name" value="DksA_N"/>
    <property type="match status" value="1"/>
</dbReference>
<accession>A0A2N9Y1D8</accession>
<reference evidence="9 10" key="1">
    <citation type="journal article" date="2017" name="MBio">
        <title>Type VI secretion-mediated competition in the bee gut microbiome.</title>
        <authorList>
            <person name="Steele M.I."/>
            <person name="Kwong W.K."/>
            <person name="Powell J.E."/>
            <person name="Whiteley M."/>
            <person name="Moran N.A."/>
        </authorList>
    </citation>
    <scope>NUCLEOTIDE SEQUENCE [LARGE SCALE GENOMIC DNA]</scope>
    <source>
        <strain evidence="9 10">Nev3CBA3</strain>
    </source>
</reference>
<comment type="subunit">
    <text evidence="4">Interacts directly with the RNA polymerase.</text>
</comment>
<evidence type="ECO:0000256" key="3">
    <source>
        <dbReference type="ARBA" id="ARBA00022833"/>
    </source>
</evidence>
<comment type="caution">
    <text evidence="9">The sequence shown here is derived from an EMBL/GenBank/DDBJ whole genome shotgun (WGS) entry which is preliminary data.</text>
</comment>
<evidence type="ECO:0000259" key="7">
    <source>
        <dbReference type="Pfam" id="PF01258"/>
    </source>
</evidence>
<evidence type="ECO:0000256" key="6">
    <source>
        <dbReference type="SAM" id="MobiDB-lite"/>
    </source>
</evidence>
<dbReference type="PROSITE" id="PS51128">
    <property type="entry name" value="ZF_DKSA_2"/>
    <property type="match status" value="1"/>
</dbReference>
<dbReference type="RefSeq" id="WP_100136508.1">
    <property type="nucleotide sequence ID" value="NZ_MEIS01000001.1"/>
</dbReference>
<dbReference type="PANTHER" id="PTHR33823:SF2">
    <property type="entry name" value="RNA POLYMERASE-BINDING TRANSCRIPTION FACTOR DKSA"/>
    <property type="match status" value="1"/>
</dbReference>
<evidence type="ECO:0000256" key="2">
    <source>
        <dbReference type="ARBA" id="ARBA00022771"/>
    </source>
</evidence>
<evidence type="ECO:0000313" key="9">
    <source>
        <dbReference type="EMBL" id="PIT60248.1"/>
    </source>
</evidence>
<keyword evidence="1 4" id="KW-0479">Metal-binding</keyword>
<comment type="function">
    <text evidence="4">Transcription factor that acts by binding directly to the RNA polymerase (RNAP). Required for negative regulation of rRNA expression and positive regulation of several amino acid biosynthesis promoters.</text>
</comment>
<evidence type="ECO:0000256" key="5">
    <source>
        <dbReference type="PROSITE-ProRule" id="PRU00510"/>
    </source>
</evidence>
<comment type="subcellular location">
    <subcellularLocation>
        <location evidence="4">Cytoplasm</location>
    </subcellularLocation>
</comment>
<comment type="similarity">
    <text evidence="4">Belongs to the DksA family.</text>
</comment>
<dbReference type="Gene3D" id="1.20.120.910">
    <property type="entry name" value="DksA, coiled-coil domain"/>
    <property type="match status" value="1"/>
</dbReference>
<feature type="region of interest" description="Disordered" evidence="6">
    <location>
        <begin position="44"/>
        <end position="63"/>
    </location>
</feature>
<evidence type="ECO:0000313" key="10">
    <source>
        <dbReference type="Proteomes" id="UP000229434"/>
    </source>
</evidence>
<proteinExistence type="inferred from homology"/>
<organism evidence="9 10">
    <name type="scientific">Snodgrassella alvi</name>
    <dbReference type="NCBI Taxonomy" id="1196083"/>
    <lineage>
        <taxon>Bacteria</taxon>
        <taxon>Pseudomonadati</taxon>
        <taxon>Pseudomonadota</taxon>
        <taxon>Betaproteobacteria</taxon>
        <taxon>Neisseriales</taxon>
        <taxon>Neisseriaceae</taxon>
        <taxon>Snodgrassella</taxon>
    </lineage>
</organism>
<dbReference type="PANTHER" id="PTHR33823">
    <property type="entry name" value="RNA POLYMERASE-BINDING TRANSCRIPTION FACTOR DKSA-RELATED"/>
    <property type="match status" value="1"/>
</dbReference>
<sequence>MAKLTEQDIQTWNGPEEEYMNEEHQTFFRDLLLKLQDELIHNANNTAGHLQEQSTTPDPADRATLEEEYALELRTRDRERKLLSKIQASLRQLDEGDYGFCQDTGEPIGLKRLLARPTATLSVEAQERRERIKKQFVD</sequence>
<name>A0A2N9Y1D8_9NEIS</name>
<feature type="compositionally biased region" description="Polar residues" evidence="6">
    <location>
        <begin position="44"/>
        <end position="57"/>
    </location>
</feature>
<dbReference type="Proteomes" id="UP000229434">
    <property type="component" value="Unassembled WGS sequence"/>
</dbReference>
<dbReference type="EMBL" id="MEIS01000001">
    <property type="protein sequence ID" value="PIT60248.1"/>
    <property type="molecule type" value="Genomic_DNA"/>
</dbReference>
<comment type="caution">
    <text evidence="4">Lacks conserved residue(s) required for the propagation of feature annotation.</text>
</comment>
<dbReference type="InterPro" id="IPR048489">
    <property type="entry name" value="DksA_N"/>
</dbReference>
<evidence type="ECO:0000256" key="1">
    <source>
        <dbReference type="ARBA" id="ARBA00022723"/>
    </source>
</evidence>
<keyword evidence="4" id="KW-0963">Cytoplasm</keyword>
<feature type="domain" description="DnaK suppressor protein DksA N-terminal" evidence="8">
    <location>
        <begin position="26"/>
        <end position="92"/>
    </location>
</feature>
<dbReference type="InterPro" id="IPR037187">
    <property type="entry name" value="DnaK_N"/>
</dbReference>
<dbReference type="SUPFAM" id="SSF57716">
    <property type="entry name" value="Glucocorticoid receptor-like (DNA-binding domain)"/>
    <property type="match status" value="1"/>
</dbReference>
<dbReference type="GO" id="GO:0008270">
    <property type="term" value="F:zinc ion binding"/>
    <property type="evidence" value="ECO:0007669"/>
    <property type="project" value="UniProtKB-UniRule"/>
</dbReference>
<protein>
    <recommendedName>
        <fullName evidence="4">RNA polymerase-binding transcription factor DksA</fullName>
    </recommendedName>
</protein>
<dbReference type="GO" id="GO:0010468">
    <property type="term" value="P:regulation of gene expression"/>
    <property type="evidence" value="ECO:0007669"/>
    <property type="project" value="UniProtKB-UniRule"/>
</dbReference>
<evidence type="ECO:0000259" key="8">
    <source>
        <dbReference type="Pfam" id="PF21157"/>
    </source>
</evidence>
<dbReference type="NCBIfam" id="TIGR02420">
    <property type="entry name" value="dksA"/>
    <property type="match status" value="1"/>
</dbReference>
<dbReference type="InterPro" id="IPR012784">
    <property type="entry name" value="DksA_RNA_pol-bd"/>
</dbReference>
<keyword evidence="2 4" id="KW-0863">Zinc-finger</keyword>
<feature type="domain" description="Zinc finger DksA/TraR C4-type" evidence="7">
    <location>
        <begin position="96"/>
        <end position="131"/>
    </location>
</feature>
<dbReference type="GO" id="GO:0005737">
    <property type="term" value="C:cytoplasm"/>
    <property type="evidence" value="ECO:0007669"/>
    <property type="project" value="UniProtKB-SubCell"/>
</dbReference>
<dbReference type="SUPFAM" id="SSF109635">
    <property type="entry name" value="DnaK suppressor protein DksA, alpha-hairpin domain"/>
    <property type="match status" value="1"/>
</dbReference>
<gene>
    <name evidence="4" type="primary">dksA</name>
    <name evidence="9" type="ORF">BHC49_00200</name>
</gene>
<feature type="zinc finger region" description="dksA C4-type" evidence="5">
    <location>
        <begin position="101"/>
        <end position="125"/>
    </location>
</feature>
<dbReference type="InterPro" id="IPR000962">
    <property type="entry name" value="Znf_DskA_TraR"/>
</dbReference>
<evidence type="ECO:0000256" key="4">
    <source>
        <dbReference type="HAMAP-Rule" id="MF_00926"/>
    </source>
</evidence>
<keyword evidence="3 4" id="KW-0862">Zinc</keyword>
<dbReference type="Pfam" id="PF01258">
    <property type="entry name" value="zf-dskA_traR"/>
    <property type="match status" value="1"/>
</dbReference>